<dbReference type="Proteomes" id="UP000027222">
    <property type="component" value="Unassembled WGS sequence"/>
</dbReference>
<evidence type="ECO:0000313" key="2">
    <source>
        <dbReference type="EMBL" id="KDR69592.1"/>
    </source>
</evidence>
<proteinExistence type="predicted"/>
<evidence type="ECO:0000313" key="3">
    <source>
        <dbReference type="Proteomes" id="UP000027222"/>
    </source>
</evidence>
<organism evidence="2 3">
    <name type="scientific">Galerina marginata (strain CBS 339.88)</name>
    <dbReference type="NCBI Taxonomy" id="685588"/>
    <lineage>
        <taxon>Eukaryota</taxon>
        <taxon>Fungi</taxon>
        <taxon>Dikarya</taxon>
        <taxon>Basidiomycota</taxon>
        <taxon>Agaricomycotina</taxon>
        <taxon>Agaricomycetes</taxon>
        <taxon>Agaricomycetidae</taxon>
        <taxon>Agaricales</taxon>
        <taxon>Agaricineae</taxon>
        <taxon>Strophariaceae</taxon>
        <taxon>Galerina</taxon>
    </lineage>
</organism>
<sequence>MLSPSLPFANRAMLSVHSLLAFQCLSPQVKADGEPICPQRIRVLDSNLLTAYLPTPTCLPMFRHLSFLNFTLHPRR</sequence>
<evidence type="ECO:0000256" key="1">
    <source>
        <dbReference type="SAM" id="SignalP"/>
    </source>
</evidence>
<dbReference type="AlphaFoldDB" id="A0A067SHV0"/>
<keyword evidence="1" id="KW-0732">Signal</keyword>
<feature type="chain" id="PRO_5001645847" description="Secreted protein" evidence="1">
    <location>
        <begin position="32"/>
        <end position="76"/>
    </location>
</feature>
<name>A0A067SHV0_GALM3</name>
<dbReference type="HOGENOM" id="CLU_2654666_0_0_1"/>
<evidence type="ECO:0008006" key="4">
    <source>
        <dbReference type="Google" id="ProtNLM"/>
    </source>
</evidence>
<protein>
    <recommendedName>
        <fullName evidence="4">Secreted protein</fullName>
    </recommendedName>
</protein>
<accession>A0A067SHV0</accession>
<gene>
    <name evidence="2" type="ORF">GALMADRAFT_916579</name>
</gene>
<feature type="signal peptide" evidence="1">
    <location>
        <begin position="1"/>
        <end position="31"/>
    </location>
</feature>
<keyword evidence="3" id="KW-1185">Reference proteome</keyword>
<reference evidence="3" key="1">
    <citation type="journal article" date="2014" name="Proc. Natl. Acad. Sci. U.S.A.">
        <title>Extensive sampling of basidiomycete genomes demonstrates inadequacy of the white-rot/brown-rot paradigm for wood decay fungi.</title>
        <authorList>
            <person name="Riley R."/>
            <person name="Salamov A.A."/>
            <person name="Brown D.W."/>
            <person name="Nagy L.G."/>
            <person name="Floudas D."/>
            <person name="Held B.W."/>
            <person name="Levasseur A."/>
            <person name="Lombard V."/>
            <person name="Morin E."/>
            <person name="Otillar R."/>
            <person name="Lindquist E.A."/>
            <person name="Sun H."/>
            <person name="LaButti K.M."/>
            <person name="Schmutz J."/>
            <person name="Jabbour D."/>
            <person name="Luo H."/>
            <person name="Baker S.E."/>
            <person name="Pisabarro A.G."/>
            <person name="Walton J.D."/>
            <person name="Blanchette R.A."/>
            <person name="Henrissat B."/>
            <person name="Martin F."/>
            <person name="Cullen D."/>
            <person name="Hibbett D.S."/>
            <person name="Grigoriev I.V."/>
        </authorList>
    </citation>
    <scope>NUCLEOTIDE SEQUENCE [LARGE SCALE GENOMIC DNA]</scope>
    <source>
        <strain evidence="3">CBS 339.88</strain>
    </source>
</reference>
<dbReference type="EMBL" id="KL142401">
    <property type="protein sequence ID" value="KDR69592.1"/>
    <property type="molecule type" value="Genomic_DNA"/>
</dbReference>